<feature type="binding site" evidence="3">
    <location>
        <position position="153"/>
    </location>
    <ligand>
        <name>a divalent metal cation</name>
        <dbReference type="ChEBI" id="CHEBI:60240"/>
        <label>2</label>
    </ligand>
</feature>
<keyword evidence="5" id="KW-1185">Reference proteome</keyword>
<feature type="binding site" evidence="3">
    <location>
        <position position="6"/>
    </location>
    <ligand>
        <name>a divalent metal cation</name>
        <dbReference type="ChEBI" id="CHEBI:60240"/>
        <label>1</label>
    </ligand>
</feature>
<keyword evidence="2" id="KW-0378">Hydrolase</keyword>
<dbReference type="Pfam" id="PF01026">
    <property type="entry name" value="TatD_DNase"/>
    <property type="match status" value="1"/>
</dbReference>
<dbReference type="NCBIfam" id="TIGR00010">
    <property type="entry name" value="YchF/TatD family DNA exonuclease"/>
    <property type="match status" value="1"/>
</dbReference>
<dbReference type="PANTHER" id="PTHR46124:SF2">
    <property type="entry name" value="D-AMINOACYL-TRNA DEACYLASE"/>
    <property type="match status" value="1"/>
</dbReference>
<evidence type="ECO:0000256" key="1">
    <source>
        <dbReference type="ARBA" id="ARBA00022723"/>
    </source>
</evidence>
<dbReference type="SUPFAM" id="SSF51556">
    <property type="entry name" value="Metallo-dependent hydrolases"/>
    <property type="match status" value="1"/>
</dbReference>
<gene>
    <name evidence="4" type="ORF">EQM13_02620</name>
</gene>
<dbReference type="PIRSF" id="PIRSF005902">
    <property type="entry name" value="DNase_TatD"/>
    <property type="match status" value="1"/>
</dbReference>
<dbReference type="RefSeq" id="WP_128751877.1">
    <property type="nucleotide sequence ID" value="NZ_CP035282.1"/>
</dbReference>
<dbReference type="InterPro" id="IPR018228">
    <property type="entry name" value="DNase_TatD-rel_CS"/>
</dbReference>
<feature type="binding site" evidence="3">
    <location>
        <position position="203"/>
    </location>
    <ligand>
        <name>a divalent metal cation</name>
        <dbReference type="ChEBI" id="CHEBI:60240"/>
        <label>1</label>
    </ligand>
</feature>
<dbReference type="PANTHER" id="PTHR46124">
    <property type="entry name" value="D-AMINOACYL-TRNA DEACYLASE"/>
    <property type="match status" value="1"/>
</dbReference>
<dbReference type="InterPro" id="IPR032466">
    <property type="entry name" value="Metal_Hydrolase"/>
</dbReference>
<feature type="binding site" evidence="3">
    <location>
        <position position="128"/>
    </location>
    <ligand>
        <name>a divalent metal cation</name>
        <dbReference type="ChEBI" id="CHEBI:60240"/>
        <label>2</label>
    </ligand>
</feature>
<evidence type="ECO:0000313" key="4">
    <source>
        <dbReference type="EMBL" id="QAT60547.1"/>
    </source>
</evidence>
<dbReference type="AlphaFoldDB" id="A0A410Q984"/>
<reference evidence="5" key="1">
    <citation type="submission" date="2019-01" db="EMBL/GenBank/DDBJ databases">
        <title>Draft genomes of a novel of Sporanaerobacter strains.</title>
        <authorList>
            <person name="Ma S."/>
        </authorList>
    </citation>
    <scope>NUCLEOTIDE SEQUENCE [LARGE SCALE GENOMIC DNA]</scope>
    <source>
        <strain evidence="5">NJN-17</strain>
    </source>
</reference>
<protein>
    <submittedName>
        <fullName evidence="4">TatD family deoxyribonuclease</fullName>
    </submittedName>
</protein>
<dbReference type="InterPro" id="IPR015991">
    <property type="entry name" value="TatD/YcfH-like"/>
</dbReference>
<feature type="binding site" evidence="3">
    <location>
        <position position="8"/>
    </location>
    <ligand>
        <name>a divalent metal cation</name>
        <dbReference type="ChEBI" id="CHEBI:60240"/>
        <label>1</label>
    </ligand>
</feature>
<proteinExistence type="predicted"/>
<dbReference type="PROSITE" id="PS01137">
    <property type="entry name" value="TATD_1"/>
    <property type="match status" value="1"/>
</dbReference>
<organism evidence="4 5">
    <name type="scientific">Acidilutibacter cellobiosedens</name>
    <dbReference type="NCBI Taxonomy" id="2507161"/>
    <lineage>
        <taxon>Bacteria</taxon>
        <taxon>Bacillati</taxon>
        <taxon>Bacillota</taxon>
        <taxon>Tissierellia</taxon>
        <taxon>Tissierellales</taxon>
        <taxon>Acidilutibacteraceae</taxon>
        <taxon>Acidilutibacter</taxon>
    </lineage>
</organism>
<accession>A0A410Q984</accession>
<dbReference type="Gene3D" id="3.20.20.140">
    <property type="entry name" value="Metal-dependent hydrolases"/>
    <property type="match status" value="1"/>
</dbReference>
<evidence type="ECO:0000256" key="3">
    <source>
        <dbReference type="PIRSR" id="PIRSR005902-1"/>
    </source>
</evidence>
<evidence type="ECO:0000313" key="5">
    <source>
        <dbReference type="Proteomes" id="UP000287969"/>
    </source>
</evidence>
<dbReference type="KEGG" id="spoa:EQM13_02620"/>
<dbReference type="FunFam" id="3.20.20.140:FF:000005">
    <property type="entry name" value="TatD family hydrolase"/>
    <property type="match status" value="1"/>
</dbReference>
<evidence type="ECO:0000256" key="2">
    <source>
        <dbReference type="ARBA" id="ARBA00022801"/>
    </source>
</evidence>
<dbReference type="GO" id="GO:0005829">
    <property type="term" value="C:cytosol"/>
    <property type="evidence" value="ECO:0007669"/>
    <property type="project" value="TreeGrafter"/>
</dbReference>
<feature type="binding site" evidence="3">
    <location>
        <position position="92"/>
    </location>
    <ligand>
        <name>a divalent metal cation</name>
        <dbReference type="ChEBI" id="CHEBI:60240"/>
        <label>1</label>
    </ligand>
</feature>
<keyword evidence="1 3" id="KW-0479">Metal-binding</keyword>
<dbReference type="OrthoDB" id="9810005at2"/>
<dbReference type="GO" id="GO:0004536">
    <property type="term" value="F:DNA nuclease activity"/>
    <property type="evidence" value="ECO:0007669"/>
    <property type="project" value="InterPro"/>
</dbReference>
<dbReference type="Proteomes" id="UP000287969">
    <property type="component" value="Chromosome"/>
</dbReference>
<sequence length="256" mass="29098">MLIDSHAHLDDERFDPDRENIISSLKENGISLVVNPGSDLSSSIKAVRLSEEYENIYAAVGVHPHEAKAMSEETIEALRSLSAREKVVAIGEIGLDYFYDNSPRDIQKKWFLEQIRLAKEADLPIIVHSRDAFQDTFDIINQEKDNRLRGVLHCYSGSEEMAREYIKLGFYISFGGPVTFKNSKVSKKVAQDIPLDKMLIETDSPYLTPEPNRGKRNEPSYVKYVARTIAEIRGISFEELAEKTAENAKNLFKIKE</sequence>
<dbReference type="CDD" id="cd01310">
    <property type="entry name" value="TatD_DNAse"/>
    <property type="match status" value="1"/>
</dbReference>
<dbReference type="GO" id="GO:0016788">
    <property type="term" value="F:hydrolase activity, acting on ester bonds"/>
    <property type="evidence" value="ECO:0007669"/>
    <property type="project" value="InterPro"/>
</dbReference>
<dbReference type="InterPro" id="IPR001130">
    <property type="entry name" value="TatD-like"/>
</dbReference>
<dbReference type="GO" id="GO:0046872">
    <property type="term" value="F:metal ion binding"/>
    <property type="evidence" value="ECO:0007669"/>
    <property type="project" value="UniProtKB-KW"/>
</dbReference>
<name>A0A410Q984_9FIRM</name>
<dbReference type="EMBL" id="CP035282">
    <property type="protein sequence ID" value="QAT60547.1"/>
    <property type="molecule type" value="Genomic_DNA"/>
</dbReference>